<dbReference type="RefSeq" id="WP_265381739.1">
    <property type="nucleotide sequence ID" value="NZ_CP110615.1"/>
</dbReference>
<dbReference type="Proteomes" id="UP001164965">
    <property type="component" value="Chromosome"/>
</dbReference>
<dbReference type="EMBL" id="CP110615">
    <property type="protein sequence ID" value="UZJ23632.1"/>
    <property type="molecule type" value="Genomic_DNA"/>
</dbReference>
<keyword evidence="1" id="KW-0560">Oxidoreductase</keyword>
<keyword evidence="1" id="KW-0503">Monooxygenase</keyword>
<dbReference type="GO" id="GO:0004497">
    <property type="term" value="F:monooxygenase activity"/>
    <property type="evidence" value="ECO:0007669"/>
    <property type="project" value="UniProtKB-KW"/>
</dbReference>
<evidence type="ECO:0000313" key="2">
    <source>
        <dbReference type="Proteomes" id="UP001164965"/>
    </source>
</evidence>
<protein>
    <submittedName>
        <fullName evidence="1">Antibiotic biosynthesis monooxygenase</fullName>
    </submittedName>
</protein>
<sequence>MSVDRGLLALLEAKPGKGDELAAFLQQGRELAVAEEGTVTWYAFKISDTTYGIFDTFEGEDGRQAHLNGQIPAALGQVGPDLLAADPDIRTVDVLAVK</sequence>
<keyword evidence="2" id="KW-1185">Reference proteome</keyword>
<reference evidence="1" key="1">
    <citation type="submission" date="2022-10" db="EMBL/GenBank/DDBJ databases">
        <title>Rhodococcus sp.75.</title>
        <authorList>
            <person name="Sun M."/>
        </authorList>
    </citation>
    <scope>NUCLEOTIDE SEQUENCE</scope>
    <source>
        <strain evidence="1">75</strain>
    </source>
</reference>
<gene>
    <name evidence="1" type="ORF">RHODO2019_10430</name>
</gene>
<accession>A0ABY6NW61</accession>
<organism evidence="1 2">
    <name type="scientific">Rhodococcus antarcticus</name>
    <dbReference type="NCBI Taxonomy" id="2987751"/>
    <lineage>
        <taxon>Bacteria</taxon>
        <taxon>Bacillati</taxon>
        <taxon>Actinomycetota</taxon>
        <taxon>Actinomycetes</taxon>
        <taxon>Mycobacteriales</taxon>
        <taxon>Nocardiaceae</taxon>
        <taxon>Rhodococcus</taxon>
    </lineage>
</organism>
<name>A0ABY6NW61_9NOCA</name>
<dbReference type="InterPro" id="IPR011008">
    <property type="entry name" value="Dimeric_a/b-barrel"/>
</dbReference>
<evidence type="ECO:0000313" key="1">
    <source>
        <dbReference type="EMBL" id="UZJ23632.1"/>
    </source>
</evidence>
<dbReference type="Gene3D" id="3.30.70.100">
    <property type="match status" value="1"/>
</dbReference>
<proteinExistence type="predicted"/>
<dbReference type="SUPFAM" id="SSF54909">
    <property type="entry name" value="Dimeric alpha+beta barrel"/>
    <property type="match status" value="1"/>
</dbReference>